<feature type="binding site" evidence="12">
    <location>
        <position position="48"/>
    </location>
    <ligand>
        <name>phosphate</name>
        <dbReference type="ChEBI" id="CHEBI:43474"/>
    </ligand>
</feature>
<keyword evidence="6 11" id="KW-0808">Transferase</keyword>
<feature type="binding site" evidence="12">
    <location>
        <begin position="99"/>
        <end position="101"/>
    </location>
    <ligand>
        <name>phosphate</name>
        <dbReference type="ChEBI" id="CHEBI:43474"/>
    </ligand>
</feature>
<dbReference type="InterPro" id="IPR000845">
    <property type="entry name" value="Nucleoside_phosphorylase_d"/>
</dbReference>
<evidence type="ECO:0000256" key="5">
    <source>
        <dbReference type="ARBA" id="ARBA00022676"/>
    </source>
</evidence>
<dbReference type="GO" id="GO:0009116">
    <property type="term" value="P:nucleoside metabolic process"/>
    <property type="evidence" value="ECO:0007669"/>
    <property type="project" value="InterPro"/>
</dbReference>
<name>A0A7E4VDH6_PANRE</name>
<evidence type="ECO:0000256" key="2">
    <source>
        <dbReference type="ARBA" id="ARBA00006751"/>
    </source>
</evidence>
<dbReference type="NCBIfam" id="TIGR01697">
    <property type="entry name" value="PNPH-PUNA-XAPA"/>
    <property type="match status" value="1"/>
</dbReference>
<evidence type="ECO:0000256" key="9">
    <source>
        <dbReference type="ARBA" id="ARBA00023950"/>
    </source>
</evidence>
<comment type="catalytic activity">
    <reaction evidence="7">
        <text>inosine + phosphate = alpha-D-ribose 1-phosphate + hypoxanthine</text>
        <dbReference type="Rhea" id="RHEA:27646"/>
        <dbReference type="ChEBI" id="CHEBI:17368"/>
        <dbReference type="ChEBI" id="CHEBI:17596"/>
        <dbReference type="ChEBI" id="CHEBI:43474"/>
        <dbReference type="ChEBI" id="CHEBI:57720"/>
        <dbReference type="EC" id="2.4.2.1"/>
    </reaction>
</comment>
<organism evidence="14 15">
    <name type="scientific">Panagrellus redivivus</name>
    <name type="common">Microworm</name>
    <dbReference type="NCBI Taxonomy" id="6233"/>
    <lineage>
        <taxon>Eukaryota</taxon>
        <taxon>Metazoa</taxon>
        <taxon>Ecdysozoa</taxon>
        <taxon>Nematoda</taxon>
        <taxon>Chromadorea</taxon>
        <taxon>Rhabditida</taxon>
        <taxon>Tylenchina</taxon>
        <taxon>Panagrolaimomorpha</taxon>
        <taxon>Panagrolaimoidea</taxon>
        <taxon>Panagrolaimidae</taxon>
        <taxon>Panagrellus</taxon>
    </lineage>
</organism>
<evidence type="ECO:0000256" key="3">
    <source>
        <dbReference type="ARBA" id="ARBA00011886"/>
    </source>
</evidence>
<dbReference type="UniPathway" id="UPA00606"/>
<comment type="similarity">
    <text evidence="2 11">Belongs to the PNP/MTAP phosphorylase family.</text>
</comment>
<dbReference type="Pfam" id="PF01048">
    <property type="entry name" value="PNP_UDP_1"/>
    <property type="match status" value="1"/>
</dbReference>
<dbReference type="PANTHER" id="PTHR11904:SF9">
    <property type="entry name" value="PURINE NUCLEOSIDE PHOSPHORYLASE-RELATED"/>
    <property type="match status" value="1"/>
</dbReference>
<reference evidence="15" key="2">
    <citation type="submission" date="2020-10" db="UniProtKB">
        <authorList>
            <consortium name="WormBaseParasite"/>
        </authorList>
    </citation>
    <scope>IDENTIFICATION</scope>
</reference>
<proteinExistence type="inferred from homology"/>
<dbReference type="InterPro" id="IPR035994">
    <property type="entry name" value="Nucleoside_phosphorylase_sf"/>
</dbReference>
<dbReference type="InterPro" id="IPR011270">
    <property type="entry name" value="Pur_Nuc_Pase_Ino/Guo-sp"/>
</dbReference>
<evidence type="ECO:0000256" key="8">
    <source>
        <dbReference type="ARBA" id="ARBA00023929"/>
    </source>
</evidence>
<dbReference type="NCBIfam" id="NF006054">
    <property type="entry name" value="PRK08202.1"/>
    <property type="match status" value="1"/>
</dbReference>
<evidence type="ECO:0000256" key="6">
    <source>
        <dbReference type="ARBA" id="ARBA00022679"/>
    </source>
</evidence>
<comment type="function">
    <text evidence="11">The purine nucleoside phosphorylases catalyze the phosphorolytic breakdown of the N-glycosidic bond in the beta-(deoxy)ribonucleoside molecules, with the formation of the corresponding free purine bases and pentose-1-phosphate.</text>
</comment>
<feature type="binding site" evidence="12">
    <location>
        <position position="215"/>
    </location>
    <ligand>
        <name>a purine D-ribonucleoside</name>
        <dbReference type="ChEBI" id="CHEBI:142355"/>
    </ligand>
</feature>
<sequence length="296" mass="32026">MGNIALTGNSKKVEFNPRNYDDLIKLTESVRKQVDLKEVPTIGIICGSGLGGIGGHIKDAQTLPFKQIVGFPTTSVIGHKGNLVFGYLGGKYVVCLQGRCHPYEHGMDLALCAMPVRLMHQLGVETLIVSNAAGSANPKFNYGELMIIKDHIFMPGLAGFSPLVGVNDPRFGARFVSLNDAYDRQLRQLAQTVAKDLNIVLHEGVYVMSGGPQYETPAEVVFYKTVGVDALGMSTCHEVTVARQCGIKVLGFSLICNICNTDAEKSVDVSHEEVLKAAKFSGDNACSFVIEFISRL</sequence>
<dbReference type="InterPro" id="IPR011268">
    <property type="entry name" value="Purine_phosphorylase"/>
</dbReference>
<dbReference type="Proteomes" id="UP000492821">
    <property type="component" value="Unassembled WGS sequence"/>
</dbReference>
<keyword evidence="5 11" id="KW-0328">Glycosyltransferase</keyword>
<dbReference type="GO" id="GO:0004731">
    <property type="term" value="F:purine-nucleoside phosphorylase activity"/>
    <property type="evidence" value="ECO:0007669"/>
    <property type="project" value="UniProtKB-EC"/>
</dbReference>
<dbReference type="CDD" id="cd09009">
    <property type="entry name" value="PNP-EcPNPII_like"/>
    <property type="match status" value="1"/>
</dbReference>
<dbReference type="Gene3D" id="3.40.50.1580">
    <property type="entry name" value="Nucleoside phosphorylase domain"/>
    <property type="match status" value="1"/>
</dbReference>
<feature type="domain" description="Nucleoside phosphorylase" evidence="13">
    <location>
        <begin position="41"/>
        <end position="293"/>
    </location>
</feature>
<comment type="pathway">
    <text evidence="1 11">Purine metabolism; purine nucleoside salvage.</text>
</comment>
<dbReference type="WBParaSite" id="Pan_g19715.t1">
    <property type="protein sequence ID" value="Pan_g19715.t1"/>
    <property type="gene ID" value="Pan_g19715"/>
</dbReference>
<evidence type="ECO:0000313" key="15">
    <source>
        <dbReference type="WBParaSite" id="Pan_g19715.t1"/>
    </source>
</evidence>
<evidence type="ECO:0000256" key="1">
    <source>
        <dbReference type="ARBA" id="ARBA00005058"/>
    </source>
</evidence>
<dbReference type="GO" id="GO:0005737">
    <property type="term" value="C:cytoplasm"/>
    <property type="evidence" value="ECO:0007669"/>
    <property type="project" value="TreeGrafter"/>
</dbReference>
<evidence type="ECO:0000313" key="14">
    <source>
        <dbReference type="Proteomes" id="UP000492821"/>
    </source>
</evidence>
<feature type="binding site" evidence="12">
    <location>
        <position position="132"/>
    </location>
    <ligand>
        <name>phosphate</name>
        <dbReference type="ChEBI" id="CHEBI:43474"/>
    </ligand>
</feature>
<keyword evidence="14" id="KW-1185">Reference proteome</keyword>
<evidence type="ECO:0000256" key="11">
    <source>
        <dbReference type="PIRNR" id="PIRNR000477"/>
    </source>
</evidence>
<evidence type="ECO:0000256" key="10">
    <source>
        <dbReference type="ARBA" id="ARBA00023970"/>
    </source>
</evidence>
<dbReference type="AlphaFoldDB" id="A0A7E4VDH6"/>
<accession>A0A7E4VDH6</accession>
<reference evidence="14" key="1">
    <citation type="journal article" date="2013" name="Genetics">
        <title>The draft genome and transcriptome of Panagrellus redivivus are shaped by the harsh demands of a free-living lifestyle.</title>
        <authorList>
            <person name="Srinivasan J."/>
            <person name="Dillman A.R."/>
            <person name="Macchietto M.G."/>
            <person name="Heikkinen L."/>
            <person name="Lakso M."/>
            <person name="Fracchia K.M."/>
            <person name="Antoshechkin I."/>
            <person name="Mortazavi A."/>
            <person name="Wong G."/>
            <person name="Sternberg P.W."/>
        </authorList>
    </citation>
    <scope>NUCLEOTIDE SEQUENCE [LARGE SCALE GENOMIC DNA]</scope>
    <source>
        <strain evidence="14">MT8872</strain>
    </source>
</reference>
<dbReference type="NCBIfam" id="TIGR01700">
    <property type="entry name" value="PNPH"/>
    <property type="match status" value="1"/>
</dbReference>
<feature type="binding site" evidence="12">
    <location>
        <position position="257"/>
    </location>
    <ligand>
        <name>a purine D-ribonucleoside</name>
        <dbReference type="ChEBI" id="CHEBI:142355"/>
    </ligand>
</feature>
<evidence type="ECO:0000256" key="12">
    <source>
        <dbReference type="PIRSR" id="PIRSR000477-2"/>
    </source>
</evidence>
<comment type="catalytic activity">
    <reaction evidence="10">
        <text>guanosine + phosphate = alpha-D-ribose 1-phosphate + guanine</text>
        <dbReference type="Rhea" id="RHEA:13233"/>
        <dbReference type="ChEBI" id="CHEBI:16235"/>
        <dbReference type="ChEBI" id="CHEBI:16750"/>
        <dbReference type="ChEBI" id="CHEBI:43474"/>
        <dbReference type="ChEBI" id="CHEBI:57720"/>
        <dbReference type="EC" id="2.4.2.1"/>
    </reaction>
</comment>
<evidence type="ECO:0000259" key="13">
    <source>
        <dbReference type="Pfam" id="PF01048"/>
    </source>
</evidence>
<feature type="binding site" evidence="12">
    <location>
        <position position="79"/>
    </location>
    <ligand>
        <name>phosphate</name>
        <dbReference type="ChEBI" id="CHEBI:43474"/>
    </ligand>
</feature>
<dbReference type="SUPFAM" id="SSF53167">
    <property type="entry name" value="Purine and uridine phosphorylases"/>
    <property type="match status" value="1"/>
</dbReference>
<dbReference type="EC" id="2.4.2.1" evidence="3 11"/>
<dbReference type="PANTHER" id="PTHR11904">
    <property type="entry name" value="METHYLTHIOADENOSINE/PURINE NUCLEOSIDE PHOSPHORYLASE"/>
    <property type="match status" value="1"/>
</dbReference>
<comment type="catalytic activity">
    <reaction evidence="8">
        <text>2'-deoxyguanosine + phosphate = 2-deoxy-alpha-D-ribose 1-phosphate + guanine</text>
        <dbReference type="Rhea" id="RHEA:27738"/>
        <dbReference type="ChEBI" id="CHEBI:16235"/>
        <dbReference type="ChEBI" id="CHEBI:17172"/>
        <dbReference type="ChEBI" id="CHEBI:43474"/>
        <dbReference type="ChEBI" id="CHEBI:57259"/>
        <dbReference type="EC" id="2.4.2.1"/>
    </reaction>
</comment>
<dbReference type="PIRSF" id="PIRSF000477">
    <property type="entry name" value="PurNPase"/>
    <property type="match status" value="1"/>
</dbReference>
<comment type="catalytic activity">
    <reaction evidence="9">
        <text>2'-deoxyinosine + phosphate = 2-deoxy-alpha-D-ribose 1-phosphate + hypoxanthine</text>
        <dbReference type="Rhea" id="RHEA:27750"/>
        <dbReference type="ChEBI" id="CHEBI:17368"/>
        <dbReference type="ChEBI" id="CHEBI:28997"/>
        <dbReference type="ChEBI" id="CHEBI:43474"/>
        <dbReference type="ChEBI" id="CHEBI:57259"/>
        <dbReference type="EC" id="2.4.2.1"/>
    </reaction>
</comment>
<feature type="binding site" evidence="12">
    <location>
        <position position="234"/>
    </location>
    <ligand>
        <name>phosphate</name>
        <dbReference type="ChEBI" id="CHEBI:43474"/>
    </ligand>
</feature>
<evidence type="ECO:0000256" key="7">
    <source>
        <dbReference type="ARBA" id="ARBA00023918"/>
    </source>
</evidence>
<evidence type="ECO:0000256" key="4">
    <source>
        <dbReference type="ARBA" id="ARBA00013834"/>
    </source>
</evidence>
<protein>
    <recommendedName>
        <fullName evidence="4 11">Purine nucleoside phosphorylase</fullName>
        <ecNumber evidence="3 11">2.4.2.1</ecNumber>
    </recommendedName>
    <alternativeName>
        <fullName evidence="11">Inosine-guanosine phosphorylase</fullName>
    </alternativeName>
</protein>